<keyword evidence="3" id="KW-0805">Transcription regulation</keyword>
<dbReference type="GeneID" id="90071483"/>
<evidence type="ECO:0000259" key="7">
    <source>
        <dbReference type="PROSITE" id="PS51821"/>
    </source>
</evidence>
<comment type="subcellular location">
    <subcellularLocation>
        <location evidence="1">Nucleus</location>
    </subcellularLocation>
</comment>
<dbReference type="Proteomes" id="UP001360560">
    <property type="component" value="Unassembled WGS sequence"/>
</dbReference>
<comment type="caution">
    <text evidence="8">The sequence shown here is derived from an EMBL/GenBank/DDBJ whole genome shotgun (WGS) entry which is preliminary data.</text>
</comment>
<dbReference type="Pfam" id="PF11754">
    <property type="entry name" value="Velvet"/>
    <property type="match status" value="1"/>
</dbReference>
<evidence type="ECO:0000256" key="6">
    <source>
        <dbReference type="SAM" id="MobiDB-lite"/>
    </source>
</evidence>
<dbReference type="AlphaFoldDB" id="A0AAV5QFJ4"/>
<feature type="compositionally biased region" description="Low complexity" evidence="6">
    <location>
        <begin position="294"/>
        <end position="316"/>
    </location>
</feature>
<gene>
    <name evidence="8" type="ORF">DASC09_008290</name>
</gene>
<evidence type="ECO:0000256" key="4">
    <source>
        <dbReference type="ARBA" id="ARBA00023163"/>
    </source>
</evidence>
<dbReference type="PANTHER" id="PTHR33572:SF18">
    <property type="entry name" value="SPORE DEVELOPMENT REGULATOR VOSA"/>
    <property type="match status" value="1"/>
</dbReference>
<proteinExistence type="predicted"/>
<feature type="region of interest" description="Disordered" evidence="6">
    <location>
        <begin position="270"/>
        <end position="316"/>
    </location>
</feature>
<evidence type="ECO:0000256" key="2">
    <source>
        <dbReference type="ARBA" id="ARBA00022969"/>
    </source>
</evidence>
<dbReference type="Gene3D" id="2.60.40.3960">
    <property type="entry name" value="Velvet domain"/>
    <property type="match status" value="1"/>
</dbReference>
<dbReference type="GO" id="GO:0005634">
    <property type="term" value="C:nucleus"/>
    <property type="evidence" value="ECO:0007669"/>
    <property type="project" value="UniProtKB-SubCell"/>
</dbReference>
<keyword evidence="5" id="KW-0539">Nucleus</keyword>
<reference evidence="8 9" key="1">
    <citation type="journal article" date="2023" name="Elife">
        <title>Identification of key yeast species and microbe-microbe interactions impacting larval growth of Drosophila in the wild.</title>
        <authorList>
            <person name="Mure A."/>
            <person name="Sugiura Y."/>
            <person name="Maeda R."/>
            <person name="Honda K."/>
            <person name="Sakurai N."/>
            <person name="Takahashi Y."/>
            <person name="Watada M."/>
            <person name="Katoh T."/>
            <person name="Gotoh A."/>
            <person name="Gotoh Y."/>
            <person name="Taniguchi I."/>
            <person name="Nakamura K."/>
            <person name="Hayashi T."/>
            <person name="Katayama T."/>
            <person name="Uemura T."/>
            <person name="Hattori Y."/>
        </authorList>
    </citation>
    <scope>NUCLEOTIDE SEQUENCE [LARGE SCALE GENOMIC DNA]</scope>
    <source>
        <strain evidence="8 9">SC-9</strain>
    </source>
</reference>
<dbReference type="InterPro" id="IPR038491">
    <property type="entry name" value="Velvet_dom_sf"/>
</dbReference>
<protein>
    <recommendedName>
        <fullName evidence="7">Velvet domain-containing protein</fullName>
    </recommendedName>
</protein>
<evidence type="ECO:0000313" key="8">
    <source>
        <dbReference type="EMBL" id="GMM33504.1"/>
    </source>
</evidence>
<sequence>MAKTAYQLRYLPEESIKAIRPNFSIDIAQQPIQARACGSTKSFAGRRSIDPPPIVKVCLYNKRNRNVIDHSYNYLIMTATAELMDQNEENLGTDASKKNFKKRKPNLEKNKSNLIFGTTTVAANVVTNSNDSEDDFKAFFVFSDISVRYEGYYRLNFRLWEFPLSNESGMPGSRSGLIYRGGMKSEIFKVYNAKYFPGLTASPELTLTLKSMGSRIRVRKSNKRDDSQQVTVAAVGPADGSSINGINNKDDTLSVVNNLKVLSEISSAIRQLPPAHGAEKRSMGDNSIKDQDHQQQSQTQTQTPAHQNYYYNQPGGYQNYSNASNQFYMYNYLPQNVSNQYATGSVANGAGQANQSGMPIPSPNVIASATQTASAAVSQQQQELKATDDENIDDEFKQIKDEDKSSE</sequence>
<evidence type="ECO:0000256" key="1">
    <source>
        <dbReference type="ARBA" id="ARBA00004123"/>
    </source>
</evidence>
<dbReference type="RefSeq" id="XP_064850504.1">
    <property type="nucleotide sequence ID" value="XM_064994432.1"/>
</dbReference>
<dbReference type="PANTHER" id="PTHR33572">
    <property type="entry name" value="SPORE DEVELOPMENT REGULATOR VOSA"/>
    <property type="match status" value="1"/>
</dbReference>
<name>A0AAV5QFJ4_9ASCO</name>
<dbReference type="PROSITE" id="PS51821">
    <property type="entry name" value="VELVET"/>
    <property type="match status" value="1"/>
</dbReference>
<keyword evidence="9" id="KW-1185">Reference proteome</keyword>
<dbReference type="InterPro" id="IPR037525">
    <property type="entry name" value="Velvet_dom"/>
</dbReference>
<evidence type="ECO:0000256" key="3">
    <source>
        <dbReference type="ARBA" id="ARBA00023015"/>
    </source>
</evidence>
<feature type="compositionally biased region" description="Basic and acidic residues" evidence="6">
    <location>
        <begin position="277"/>
        <end position="293"/>
    </location>
</feature>
<evidence type="ECO:0000256" key="5">
    <source>
        <dbReference type="ARBA" id="ARBA00023242"/>
    </source>
</evidence>
<dbReference type="InterPro" id="IPR021740">
    <property type="entry name" value="Velvet"/>
</dbReference>
<dbReference type="GO" id="GO:0030435">
    <property type="term" value="P:sporulation resulting in formation of a cellular spore"/>
    <property type="evidence" value="ECO:0007669"/>
    <property type="project" value="UniProtKB-KW"/>
</dbReference>
<accession>A0AAV5QFJ4</accession>
<feature type="region of interest" description="Disordered" evidence="6">
    <location>
        <begin position="353"/>
        <end position="407"/>
    </location>
</feature>
<feature type="compositionally biased region" description="Basic and acidic residues" evidence="6">
    <location>
        <begin position="394"/>
        <end position="407"/>
    </location>
</feature>
<feature type="domain" description="Velvet" evidence="7">
    <location>
        <begin position="18"/>
        <end position="219"/>
    </location>
</feature>
<keyword evidence="4" id="KW-0804">Transcription</keyword>
<keyword evidence="2" id="KW-0749">Sporulation</keyword>
<evidence type="ECO:0000313" key="9">
    <source>
        <dbReference type="Proteomes" id="UP001360560"/>
    </source>
</evidence>
<feature type="compositionally biased region" description="Low complexity" evidence="6">
    <location>
        <begin position="367"/>
        <end position="382"/>
    </location>
</feature>
<organism evidence="8 9">
    <name type="scientific">Saccharomycopsis crataegensis</name>
    <dbReference type="NCBI Taxonomy" id="43959"/>
    <lineage>
        <taxon>Eukaryota</taxon>
        <taxon>Fungi</taxon>
        <taxon>Dikarya</taxon>
        <taxon>Ascomycota</taxon>
        <taxon>Saccharomycotina</taxon>
        <taxon>Saccharomycetes</taxon>
        <taxon>Saccharomycopsidaceae</taxon>
        <taxon>Saccharomycopsis</taxon>
    </lineage>
</organism>
<dbReference type="EMBL" id="BTFZ01000001">
    <property type="protein sequence ID" value="GMM33504.1"/>
    <property type="molecule type" value="Genomic_DNA"/>
</dbReference>